<keyword evidence="1" id="KW-1133">Transmembrane helix</keyword>
<dbReference type="Proteomes" id="UP000650833">
    <property type="component" value="Unassembled WGS sequence"/>
</dbReference>
<feature type="transmembrane region" description="Helical" evidence="1">
    <location>
        <begin position="129"/>
        <end position="148"/>
    </location>
</feature>
<organism evidence="2 3">
    <name type="scientific">Mucor plumbeus</name>
    <dbReference type="NCBI Taxonomy" id="97098"/>
    <lineage>
        <taxon>Eukaryota</taxon>
        <taxon>Fungi</taxon>
        <taxon>Fungi incertae sedis</taxon>
        <taxon>Mucoromycota</taxon>
        <taxon>Mucoromycotina</taxon>
        <taxon>Mucoromycetes</taxon>
        <taxon>Mucorales</taxon>
        <taxon>Mucorineae</taxon>
        <taxon>Mucoraceae</taxon>
        <taxon>Mucor</taxon>
    </lineage>
</organism>
<evidence type="ECO:0000313" key="2">
    <source>
        <dbReference type="EMBL" id="KAG2189755.1"/>
    </source>
</evidence>
<dbReference type="OrthoDB" id="2289371at2759"/>
<keyword evidence="1" id="KW-0812">Transmembrane</keyword>
<feature type="transmembrane region" description="Helical" evidence="1">
    <location>
        <begin position="7"/>
        <end position="27"/>
    </location>
</feature>
<keyword evidence="3" id="KW-1185">Reference proteome</keyword>
<gene>
    <name evidence="2" type="ORF">INT46_006983</name>
</gene>
<reference evidence="2" key="1">
    <citation type="submission" date="2020-12" db="EMBL/GenBank/DDBJ databases">
        <title>Metabolic potential, ecology and presence of endohyphal bacteria is reflected in genomic diversity of Mucoromycotina.</title>
        <authorList>
            <person name="Muszewska A."/>
            <person name="Okrasinska A."/>
            <person name="Steczkiewicz K."/>
            <person name="Drgas O."/>
            <person name="Orlowska M."/>
            <person name="Perlinska-Lenart U."/>
            <person name="Aleksandrzak-Piekarczyk T."/>
            <person name="Szatraj K."/>
            <person name="Zielenkiewicz U."/>
            <person name="Pilsyk S."/>
            <person name="Malc E."/>
            <person name="Mieczkowski P."/>
            <person name="Kruszewska J.S."/>
            <person name="Biernat P."/>
            <person name="Pawlowska J."/>
        </authorList>
    </citation>
    <scope>NUCLEOTIDE SEQUENCE</scope>
    <source>
        <strain evidence="2">CBS 226.32</strain>
    </source>
</reference>
<proteinExistence type="predicted"/>
<feature type="transmembrane region" description="Helical" evidence="1">
    <location>
        <begin position="154"/>
        <end position="171"/>
    </location>
</feature>
<comment type="caution">
    <text evidence="2">The sequence shown here is derived from an EMBL/GenBank/DDBJ whole genome shotgun (WGS) entry which is preliminary data.</text>
</comment>
<accession>A0A8H7UNJ9</accession>
<dbReference type="EMBL" id="JAEPRC010001205">
    <property type="protein sequence ID" value="KAG2189755.1"/>
    <property type="molecule type" value="Genomic_DNA"/>
</dbReference>
<evidence type="ECO:0000313" key="3">
    <source>
        <dbReference type="Proteomes" id="UP000650833"/>
    </source>
</evidence>
<dbReference type="AlphaFoldDB" id="A0A8H7UNJ9"/>
<evidence type="ECO:0000256" key="1">
    <source>
        <dbReference type="SAM" id="Phobius"/>
    </source>
</evidence>
<keyword evidence="1" id="KW-0472">Membrane</keyword>
<sequence>MISYIDPTLLTSFVVFGLCTFILVAYLRRQDNSQPTPPFLNILWSLLNHWMSLLRSSLSFTLSTSEQSIFEEEFKYLIVTSSLFNETPQHAAAATSLSTPSAEQKPSSISRNSILKRSNAKQKEQIKSFSNRNLTVSLFSTSLIYLFIMNQFRSILPVLLYADIMTCYFIIRHFRRVQIRKIHASALDSMHEIISLSQESDTILNRLLKSSPITSNDQYQQELGSHLSSHFETFAETVQQLQSLIDAHNLSRLRDMYNVNEDIPSMLLEFDSNQYKTEDIDLIYSVIGWKRREYLLYLLALDVMSNNRTARYGKIWSQAIQVNHNLVREYIQFNKEISVISSKLIDLNEQTTIEEDDKVSLATLTQLDTSSIDGETSSISDGRCITLMHRVSVVEKHMEDIQAKLFLCKQDTKSLASGRVSSFSLKRISKRFSHIDENMSSLLKQWEESKHSLNSLLDDEQLKLKTPFASLPSPPSSPRDFRQNVYSADEESNASLMSHMSRNRNKTTHV</sequence>
<name>A0A8H7UNJ9_9FUNG</name>
<evidence type="ECO:0008006" key="4">
    <source>
        <dbReference type="Google" id="ProtNLM"/>
    </source>
</evidence>
<protein>
    <recommendedName>
        <fullName evidence="4">Myosin-binding domain-containing protein</fullName>
    </recommendedName>
</protein>